<dbReference type="PANTHER" id="PTHR11773">
    <property type="entry name" value="GLYCINE DEHYDROGENASE, DECARBOXYLATING"/>
    <property type="match status" value="1"/>
</dbReference>
<dbReference type="InterPro" id="IPR049316">
    <property type="entry name" value="GDC-P_C"/>
</dbReference>
<dbReference type="Proteomes" id="UP000580250">
    <property type="component" value="Unassembled WGS sequence"/>
</dbReference>
<gene>
    <name evidence="3" type="ORF">MENT_LOCUS61100</name>
</gene>
<name>A0A6V7Y6M1_MELEN</name>
<dbReference type="GO" id="GO:0005960">
    <property type="term" value="C:glycine cleavage complex"/>
    <property type="evidence" value="ECO:0007669"/>
    <property type="project" value="TreeGrafter"/>
</dbReference>
<organism evidence="3 4">
    <name type="scientific">Meloidogyne enterolobii</name>
    <name type="common">Root-knot nematode worm</name>
    <name type="synonym">Meloidogyne mayaguensis</name>
    <dbReference type="NCBI Taxonomy" id="390850"/>
    <lineage>
        <taxon>Eukaryota</taxon>
        <taxon>Metazoa</taxon>
        <taxon>Ecdysozoa</taxon>
        <taxon>Nematoda</taxon>
        <taxon>Chromadorea</taxon>
        <taxon>Rhabditida</taxon>
        <taxon>Tylenchina</taxon>
        <taxon>Tylenchomorpha</taxon>
        <taxon>Tylenchoidea</taxon>
        <taxon>Meloidogynidae</taxon>
        <taxon>Meloidogyninae</taxon>
        <taxon>Meloidogyne</taxon>
    </lineage>
</organism>
<dbReference type="SUPFAM" id="SSF53383">
    <property type="entry name" value="PLP-dependent transferases"/>
    <property type="match status" value="1"/>
</dbReference>
<keyword evidence="1" id="KW-0663">Pyridoxal phosphate</keyword>
<sequence length="80" mass="9171">MGISGLKIASQMAILNANYMAKRLENAGYRVVYRDEQGLNAHEFIIDCKPFKHVGIEVDDIAKRLMDFGFHAPTMHWLDF</sequence>
<accession>A0A6V7Y6M1</accession>
<dbReference type="InterPro" id="IPR020581">
    <property type="entry name" value="GDC_P"/>
</dbReference>
<dbReference type="EMBL" id="CAJEWN010003293">
    <property type="protein sequence ID" value="CAD2207185.1"/>
    <property type="molecule type" value="Genomic_DNA"/>
</dbReference>
<dbReference type="GO" id="GO:0016594">
    <property type="term" value="F:glycine binding"/>
    <property type="evidence" value="ECO:0007669"/>
    <property type="project" value="TreeGrafter"/>
</dbReference>
<evidence type="ECO:0000313" key="3">
    <source>
        <dbReference type="EMBL" id="CAD2207185.1"/>
    </source>
</evidence>
<dbReference type="Gene3D" id="3.90.1150.10">
    <property type="entry name" value="Aspartate Aminotransferase, domain 1"/>
    <property type="match status" value="1"/>
</dbReference>
<reference evidence="3 4" key="1">
    <citation type="submission" date="2020-08" db="EMBL/GenBank/DDBJ databases">
        <authorList>
            <person name="Koutsovoulos G."/>
            <person name="Danchin GJ E."/>
        </authorList>
    </citation>
    <scope>NUCLEOTIDE SEQUENCE [LARGE SCALE GENOMIC DNA]</scope>
</reference>
<dbReference type="InterPro" id="IPR015422">
    <property type="entry name" value="PyrdxlP-dep_Trfase_small"/>
</dbReference>
<dbReference type="GO" id="GO:0004375">
    <property type="term" value="F:glycine dehydrogenase (decarboxylating) activity"/>
    <property type="evidence" value="ECO:0007669"/>
    <property type="project" value="InterPro"/>
</dbReference>
<proteinExistence type="predicted"/>
<dbReference type="InterPro" id="IPR015424">
    <property type="entry name" value="PyrdxlP-dep_Trfase"/>
</dbReference>
<dbReference type="GO" id="GO:0019464">
    <property type="term" value="P:glycine decarboxylation via glycine cleavage system"/>
    <property type="evidence" value="ECO:0007669"/>
    <property type="project" value="TreeGrafter"/>
</dbReference>
<protein>
    <recommendedName>
        <fullName evidence="2">Glycine dehydrogenase C-terminal domain-containing protein</fullName>
    </recommendedName>
</protein>
<evidence type="ECO:0000259" key="2">
    <source>
        <dbReference type="Pfam" id="PF21478"/>
    </source>
</evidence>
<dbReference type="GO" id="GO:0005739">
    <property type="term" value="C:mitochondrion"/>
    <property type="evidence" value="ECO:0007669"/>
    <property type="project" value="TreeGrafter"/>
</dbReference>
<dbReference type="OrthoDB" id="6537869at2759"/>
<dbReference type="AlphaFoldDB" id="A0A6V7Y6M1"/>
<evidence type="ECO:0000256" key="1">
    <source>
        <dbReference type="ARBA" id="ARBA00022898"/>
    </source>
</evidence>
<evidence type="ECO:0000313" key="4">
    <source>
        <dbReference type="Proteomes" id="UP000580250"/>
    </source>
</evidence>
<dbReference type="Pfam" id="PF21478">
    <property type="entry name" value="GcvP2_C"/>
    <property type="match status" value="1"/>
</dbReference>
<dbReference type="GO" id="GO:0030170">
    <property type="term" value="F:pyridoxal phosphate binding"/>
    <property type="evidence" value="ECO:0007669"/>
    <property type="project" value="TreeGrafter"/>
</dbReference>
<dbReference type="PANTHER" id="PTHR11773:SF1">
    <property type="entry name" value="GLYCINE DEHYDROGENASE (DECARBOXYLATING), MITOCHONDRIAL"/>
    <property type="match status" value="1"/>
</dbReference>
<feature type="domain" description="Glycine dehydrogenase C-terminal" evidence="2">
    <location>
        <begin position="9"/>
        <end position="77"/>
    </location>
</feature>
<comment type="caution">
    <text evidence="3">The sequence shown here is derived from an EMBL/GenBank/DDBJ whole genome shotgun (WGS) entry which is preliminary data.</text>
</comment>